<keyword evidence="3" id="KW-0812">Transmembrane</keyword>
<dbReference type="Gene3D" id="3.60.40.10">
    <property type="entry name" value="PPM-type phosphatase domain"/>
    <property type="match status" value="1"/>
</dbReference>
<dbReference type="EMBL" id="FOHU01000004">
    <property type="protein sequence ID" value="SET05911.1"/>
    <property type="molecule type" value="Genomic_DNA"/>
</dbReference>
<dbReference type="InterPro" id="IPR001932">
    <property type="entry name" value="PPM-type_phosphatase-like_dom"/>
</dbReference>
<dbReference type="AlphaFoldDB" id="A0A1I0BI53"/>
<dbReference type="GO" id="GO:0016791">
    <property type="term" value="F:phosphatase activity"/>
    <property type="evidence" value="ECO:0007669"/>
    <property type="project" value="TreeGrafter"/>
</dbReference>
<dbReference type="SMART" id="SM00331">
    <property type="entry name" value="PP2C_SIG"/>
    <property type="match status" value="1"/>
</dbReference>
<dbReference type="Pfam" id="PF07228">
    <property type="entry name" value="SpoIIE"/>
    <property type="match status" value="1"/>
</dbReference>
<name>A0A1I0BI53_9FIRM</name>
<evidence type="ECO:0000259" key="4">
    <source>
        <dbReference type="SMART" id="SM00331"/>
    </source>
</evidence>
<dbReference type="PANTHER" id="PTHR43156:SF2">
    <property type="entry name" value="STAGE II SPORULATION PROTEIN E"/>
    <property type="match status" value="1"/>
</dbReference>
<keyword evidence="3" id="KW-1133">Transmembrane helix</keyword>
<dbReference type="RefSeq" id="WP_090440955.1">
    <property type="nucleotide sequence ID" value="NZ_FOHU01000004.1"/>
</dbReference>
<dbReference type="STRING" id="426128.SAMN05660297_01254"/>
<feature type="transmembrane region" description="Helical" evidence="3">
    <location>
        <begin position="15"/>
        <end position="36"/>
    </location>
</feature>
<dbReference type="Pfam" id="PF17159">
    <property type="entry name" value="MASE3"/>
    <property type="match status" value="1"/>
</dbReference>
<evidence type="ECO:0000256" key="1">
    <source>
        <dbReference type="ARBA" id="ARBA00022801"/>
    </source>
</evidence>
<feature type="transmembrane region" description="Helical" evidence="3">
    <location>
        <begin position="151"/>
        <end position="171"/>
    </location>
</feature>
<feature type="transmembrane region" description="Helical" evidence="3">
    <location>
        <begin position="119"/>
        <end position="139"/>
    </location>
</feature>
<dbReference type="InterPro" id="IPR052016">
    <property type="entry name" value="Bact_Sigma-Reg"/>
</dbReference>
<dbReference type="InterPro" id="IPR033425">
    <property type="entry name" value="MASE3"/>
</dbReference>
<gene>
    <name evidence="5" type="ORF">SAMN05660297_01254</name>
</gene>
<keyword evidence="2" id="KW-0175">Coiled coil</keyword>
<feature type="coiled-coil region" evidence="2">
    <location>
        <begin position="276"/>
        <end position="307"/>
    </location>
</feature>
<keyword evidence="1" id="KW-0378">Hydrolase</keyword>
<accession>A0A1I0BI53</accession>
<evidence type="ECO:0000313" key="5">
    <source>
        <dbReference type="EMBL" id="SET05911.1"/>
    </source>
</evidence>
<dbReference type="OrthoDB" id="9763484at2"/>
<feature type="transmembrane region" description="Helical" evidence="3">
    <location>
        <begin position="191"/>
        <end position="210"/>
    </location>
</feature>
<dbReference type="Proteomes" id="UP000199568">
    <property type="component" value="Unassembled WGS sequence"/>
</dbReference>
<evidence type="ECO:0000256" key="2">
    <source>
        <dbReference type="SAM" id="Coils"/>
    </source>
</evidence>
<proteinExistence type="predicted"/>
<feature type="transmembrane region" description="Helical" evidence="3">
    <location>
        <begin position="217"/>
        <end position="238"/>
    </location>
</feature>
<keyword evidence="3" id="KW-0472">Membrane</keyword>
<feature type="transmembrane region" description="Helical" evidence="3">
    <location>
        <begin position="48"/>
        <end position="73"/>
    </location>
</feature>
<feature type="domain" description="PPM-type phosphatase" evidence="4">
    <location>
        <begin position="330"/>
        <end position="560"/>
    </location>
</feature>
<sequence length="562" mass="64693">MLAYKEKKTILDRNYIGLSLLWIGLVIIFYLVGILGDKYYVVFQTEFFLFYHTLLEFFTIIIYYIIFIISYYTYNKNKRVRLIICFCTFFIVGFVDFLHTMTYDAMPGFFLESSAAAATTYWIIGRLIFTLGLLVTACVPVNSRATMNRAYYLLGSILTSIIIFYAITFHLEKFPAMFIEGQGLTPLKVALEYIMMVVQGLAIFLFLLDYKSTKNVIYVQLAVGLSFGIFSGASFTLYSNVHDSYNMLGHVYKIISSYLICRAIFVNNLDTPYIKLSYAREKIQQYAENLETLVSERTLELEEANQKIIQDLEYAKKIQQSLLPPKEIKIGEVSFISEFVPCQRVSGDFYDIYEINDENIGIFLADVAGHGPSAAMMTIFTERMISTNYNGDFEEEMLNCEKVLQYFFDEFNESNLPDEMHIAILSAVYNKITRKLQYCSAGMNTDPLLLTNKGDVETLDKSKGIPICKLGDYISPEYKKAEVQLEEGDRIIFYTDGLVENFEDNTLLNRNNLERLLLENKGGNGESFRKKINEEIYKTVNDEAIHEAIDDDITYLIMDINK</sequence>
<dbReference type="SUPFAM" id="SSF81606">
    <property type="entry name" value="PP2C-like"/>
    <property type="match status" value="1"/>
</dbReference>
<dbReference type="InterPro" id="IPR036457">
    <property type="entry name" value="PPM-type-like_dom_sf"/>
</dbReference>
<evidence type="ECO:0000256" key="3">
    <source>
        <dbReference type="SAM" id="Phobius"/>
    </source>
</evidence>
<protein>
    <submittedName>
        <fullName evidence="5">Serine phosphatase RsbU, regulator of sigma subunit</fullName>
    </submittedName>
</protein>
<evidence type="ECO:0000313" key="6">
    <source>
        <dbReference type="Proteomes" id="UP000199568"/>
    </source>
</evidence>
<reference evidence="5 6" key="1">
    <citation type="submission" date="2016-10" db="EMBL/GenBank/DDBJ databases">
        <authorList>
            <person name="de Groot N.N."/>
        </authorList>
    </citation>
    <scope>NUCLEOTIDE SEQUENCE [LARGE SCALE GENOMIC DNA]</scope>
    <source>
        <strain evidence="5 6">DSM 18979</strain>
    </source>
</reference>
<feature type="transmembrane region" description="Helical" evidence="3">
    <location>
        <begin position="80"/>
        <end position="99"/>
    </location>
</feature>
<dbReference type="PANTHER" id="PTHR43156">
    <property type="entry name" value="STAGE II SPORULATION PROTEIN E-RELATED"/>
    <property type="match status" value="1"/>
</dbReference>
<organism evidence="5 6">
    <name type="scientific">Natronincola peptidivorans</name>
    <dbReference type="NCBI Taxonomy" id="426128"/>
    <lineage>
        <taxon>Bacteria</taxon>
        <taxon>Bacillati</taxon>
        <taxon>Bacillota</taxon>
        <taxon>Clostridia</taxon>
        <taxon>Peptostreptococcales</taxon>
        <taxon>Natronincolaceae</taxon>
        <taxon>Natronincola</taxon>
    </lineage>
</organism>
<keyword evidence="6" id="KW-1185">Reference proteome</keyword>